<keyword evidence="2" id="KW-1185">Reference proteome</keyword>
<dbReference type="HOGENOM" id="CLU_1683738_0_0_7"/>
<name>C4XMF7_SOLM1</name>
<proteinExistence type="predicted"/>
<evidence type="ECO:0000313" key="2">
    <source>
        <dbReference type="Proteomes" id="UP000009071"/>
    </source>
</evidence>
<evidence type="ECO:0000313" key="1">
    <source>
        <dbReference type="EMBL" id="BAH74914.1"/>
    </source>
</evidence>
<dbReference type="STRING" id="573370.DMR_14230"/>
<protein>
    <submittedName>
        <fullName evidence="1">Uncharacterized protein</fullName>
    </submittedName>
</protein>
<sequence length="156" mass="16523">MFAPGVLQKEHIAELPELVACSPAEVLPEELGAASLLAVRGQHQDMEPIPIQVPEGRQVTAAVQEVAGLVDHPQPAAAFIGEALASGHGRTGPADDTVWPLARSLGEAPWPSVMGLAALTWLMVRQRGHLISMVPVPLASKRPHCPQRISMLAFTG</sequence>
<dbReference type="AlphaFoldDB" id="C4XMF7"/>
<dbReference type="KEGG" id="dma:DMR_14230"/>
<gene>
    <name evidence="1" type="ordered locus">DMR_14230</name>
</gene>
<organism evidence="1 2">
    <name type="scientific">Solidesulfovibrio magneticus (strain ATCC 700980 / DSM 13731 / RS-1)</name>
    <name type="common">Desulfovibrio magneticus</name>
    <dbReference type="NCBI Taxonomy" id="573370"/>
    <lineage>
        <taxon>Bacteria</taxon>
        <taxon>Pseudomonadati</taxon>
        <taxon>Thermodesulfobacteriota</taxon>
        <taxon>Desulfovibrionia</taxon>
        <taxon>Desulfovibrionales</taxon>
        <taxon>Desulfovibrionaceae</taxon>
        <taxon>Solidesulfovibrio</taxon>
    </lineage>
</organism>
<accession>C4XMF7</accession>
<reference evidence="1 2" key="1">
    <citation type="journal article" date="2009" name="Genome Res.">
        <title>Whole genome sequence of Desulfovibrio magneticus strain RS-1 revealed common gene clusters in magnetotactic bacteria.</title>
        <authorList>
            <person name="Nakazawa H."/>
            <person name="Arakaki A."/>
            <person name="Narita-Yamada S."/>
            <person name="Yashiro I."/>
            <person name="Jinno K."/>
            <person name="Aoki N."/>
            <person name="Tsuruyama A."/>
            <person name="Okamura Y."/>
            <person name="Tanikawa S."/>
            <person name="Fujita N."/>
            <person name="Takeyama H."/>
            <person name="Matsunaga T."/>
        </authorList>
    </citation>
    <scope>NUCLEOTIDE SEQUENCE [LARGE SCALE GENOMIC DNA]</scope>
    <source>
        <strain evidence="2">ATCC 700980 / DSM 13731 / RS-1</strain>
    </source>
</reference>
<dbReference type="EMBL" id="AP010904">
    <property type="protein sequence ID" value="BAH74914.1"/>
    <property type="molecule type" value="Genomic_DNA"/>
</dbReference>
<dbReference type="Proteomes" id="UP000009071">
    <property type="component" value="Chromosome"/>
</dbReference>